<dbReference type="InterPro" id="IPR036188">
    <property type="entry name" value="FAD/NAD-bd_sf"/>
</dbReference>
<dbReference type="SUPFAM" id="SSF51905">
    <property type="entry name" value="FAD/NAD(P)-binding domain"/>
    <property type="match status" value="1"/>
</dbReference>
<evidence type="ECO:0000313" key="4">
    <source>
        <dbReference type="Proteomes" id="UP000309340"/>
    </source>
</evidence>
<comment type="similarity">
    <text evidence="1">Belongs to the GMC oxidoreductase family.</text>
</comment>
<evidence type="ECO:0000313" key="3">
    <source>
        <dbReference type="EMBL" id="TKA64078.1"/>
    </source>
</evidence>
<feature type="domain" description="Glucose-methanol-choline oxidoreductase C-terminal" evidence="2">
    <location>
        <begin position="122"/>
        <end position="260"/>
    </location>
</feature>
<dbReference type="GO" id="GO:0050660">
    <property type="term" value="F:flavin adenine dinucleotide binding"/>
    <property type="evidence" value="ECO:0007669"/>
    <property type="project" value="InterPro"/>
</dbReference>
<dbReference type="InterPro" id="IPR007867">
    <property type="entry name" value="GMC_OxRtase_C"/>
</dbReference>
<comment type="caution">
    <text evidence="3">The sequence shown here is derived from an EMBL/GenBank/DDBJ whole genome shotgun (WGS) entry which is preliminary data.</text>
</comment>
<accession>A0A4U0WN55</accession>
<reference evidence="3 4" key="1">
    <citation type="submission" date="2017-03" db="EMBL/GenBank/DDBJ databases">
        <title>Genomes of endolithic fungi from Antarctica.</title>
        <authorList>
            <person name="Coleine C."/>
            <person name="Masonjones S."/>
            <person name="Stajich J.E."/>
        </authorList>
    </citation>
    <scope>NUCLEOTIDE SEQUENCE [LARGE SCALE GENOMIC DNA]</scope>
    <source>
        <strain evidence="3 4">CCFEE 5184</strain>
    </source>
</reference>
<gene>
    <name evidence="3" type="ORF">B0A55_10285</name>
</gene>
<evidence type="ECO:0000259" key="2">
    <source>
        <dbReference type="Pfam" id="PF05199"/>
    </source>
</evidence>
<dbReference type="PANTHER" id="PTHR11552">
    <property type="entry name" value="GLUCOSE-METHANOL-CHOLINE GMC OXIDOREDUCTASE"/>
    <property type="match status" value="1"/>
</dbReference>
<protein>
    <recommendedName>
        <fullName evidence="2">Glucose-methanol-choline oxidoreductase C-terminal domain-containing protein</fullName>
    </recommendedName>
</protein>
<dbReference type="GO" id="GO:0016614">
    <property type="term" value="F:oxidoreductase activity, acting on CH-OH group of donors"/>
    <property type="evidence" value="ECO:0007669"/>
    <property type="project" value="InterPro"/>
</dbReference>
<dbReference type="EMBL" id="NAJQ01000876">
    <property type="protein sequence ID" value="TKA64078.1"/>
    <property type="molecule type" value="Genomic_DNA"/>
</dbReference>
<dbReference type="Pfam" id="PF05199">
    <property type="entry name" value="GMC_oxred_C"/>
    <property type="match status" value="1"/>
</dbReference>
<dbReference type="Proteomes" id="UP000309340">
    <property type="component" value="Unassembled WGS sequence"/>
</dbReference>
<keyword evidence="4" id="KW-1185">Reference proteome</keyword>
<proteinExistence type="inferred from homology"/>
<sequence>MILQSTDAASTNQFQQNMTAQMIAEVAKAQNPASPTDPLNTIDGISGPAYSFKKLNLSDLEAVGAYNLIANQSDQANLEVILWTSLYPPPKNVPTINDYYNFTAANWEEKSYVTLSSYLLAPSTSGTLTINSTDASKTPVINISCYEAASDMNIQILSLRRLRTLISQPEFSKYTVGPANGELIPGPNVQSDEDLATFIRETSVSSAHQSGTASMRPLDDESVVSSELKVYGVQGLRVVDASIMPLFIDQHPTAAIYMIAEKASAMIIEELASIFTGFERYRASVAPLERAYGLQNDQTETEHSVSAGHERWHVFTTTLVYCQDV</sequence>
<organism evidence="3 4">
    <name type="scientific">Friedmanniomyces simplex</name>
    <dbReference type="NCBI Taxonomy" id="329884"/>
    <lineage>
        <taxon>Eukaryota</taxon>
        <taxon>Fungi</taxon>
        <taxon>Dikarya</taxon>
        <taxon>Ascomycota</taxon>
        <taxon>Pezizomycotina</taxon>
        <taxon>Dothideomycetes</taxon>
        <taxon>Dothideomycetidae</taxon>
        <taxon>Mycosphaerellales</taxon>
        <taxon>Teratosphaeriaceae</taxon>
        <taxon>Friedmanniomyces</taxon>
    </lineage>
</organism>
<evidence type="ECO:0000256" key="1">
    <source>
        <dbReference type="ARBA" id="ARBA00010790"/>
    </source>
</evidence>
<dbReference type="Gene3D" id="3.30.560.10">
    <property type="entry name" value="Glucose Oxidase, domain 3"/>
    <property type="match status" value="1"/>
</dbReference>
<dbReference type="InterPro" id="IPR012132">
    <property type="entry name" value="GMC_OxRdtase"/>
</dbReference>
<dbReference type="SUPFAM" id="SSF54373">
    <property type="entry name" value="FAD-linked reductases, C-terminal domain"/>
    <property type="match status" value="1"/>
</dbReference>
<name>A0A4U0WN55_9PEZI</name>
<dbReference type="PANTHER" id="PTHR11552:SF147">
    <property type="entry name" value="CHOLINE DEHYDROGENASE, MITOCHONDRIAL"/>
    <property type="match status" value="1"/>
</dbReference>
<dbReference type="Gene3D" id="3.50.50.60">
    <property type="entry name" value="FAD/NAD(P)-binding domain"/>
    <property type="match status" value="1"/>
</dbReference>
<dbReference type="STRING" id="329884.A0A4U0WN55"/>
<dbReference type="AlphaFoldDB" id="A0A4U0WN55"/>
<dbReference type="OrthoDB" id="269227at2759"/>